<dbReference type="HOGENOM" id="CLU_2974779_0_0_10"/>
<sequence>MAEMLEGPKDESPEGVTAQAARFFRTFGLNTSAEALNHPGILFYSKQLIFWKPEARNA</sequence>
<dbReference type="KEGG" id="nko:Niako_6557"/>
<dbReference type="RefSeq" id="WP_014222691.1">
    <property type="nucleotide sequence ID" value="NC_016609.1"/>
</dbReference>
<evidence type="ECO:0000313" key="1">
    <source>
        <dbReference type="EMBL" id="AEW02781.1"/>
    </source>
</evidence>
<dbReference type="AlphaFoldDB" id="G8THD5"/>
<dbReference type="EMBL" id="CP003178">
    <property type="protein sequence ID" value="AEW02781.1"/>
    <property type="molecule type" value="Genomic_DNA"/>
</dbReference>
<proteinExistence type="predicted"/>
<reference evidence="1 2" key="1">
    <citation type="submission" date="2011-12" db="EMBL/GenBank/DDBJ databases">
        <title>The complete genome of Niastella koreensis GR20-10.</title>
        <authorList>
            <consortium name="US DOE Joint Genome Institute (JGI-PGF)"/>
            <person name="Lucas S."/>
            <person name="Han J."/>
            <person name="Lapidus A."/>
            <person name="Bruce D."/>
            <person name="Goodwin L."/>
            <person name="Pitluck S."/>
            <person name="Peters L."/>
            <person name="Kyrpides N."/>
            <person name="Mavromatis K."/>
            <person name="Ivanova N."/>
            <person name="Mikhailova N."/>
            <person name="Davenport K."/>
            <person name="Saunders E."/>
            <person name="Detter J.C."/>
            <person name="Tapia R."/>
            <person name="Han C."/>
            <person name="Land M."/>
            <person name="Hauser L."/>
            <person name="Markowitz V."/>
            <person name="Cheng J.-F."/>
            <person name="Hugenholtz P."/>
            <person name="Woyke T."/>
            <person name="Wu D."/>
            <person name="Tindall B."/>
            <person name="Pomrenke H."/>
            <person name="Brambilla E."/>
            <person name="Klenk H.-P."/>
            <person name="Eisen J.A."/>
        </authorList>
    </citation>
    <scope>NUCLEOTIDE SEQUENCE [LARGE SCALE GENOMIC DNA]</scope>
    <source>
        <strain evidence="2">DSM 17620 / KACC 11465 / NBRC 106392 / GR20-10</strain>
    </source>
</reference>
<gene>
    <name evidence="1" type="ordered locus">Niako_6557</name>
</gene>
<organism evidence="1 2">
    <name type="scientific">Niastella koreensis (strain DSM 17620 / KACC 11465 / NBRC 106392 / GR20-10)</name>
    <dbReference type="NCBI Taxonomy" id="700598"/>
    <lineage>
        <taxon>Bacteria</taxon>
        <taxon>Pseudomonadati</taxon>
        <taxon>Bacteroidota</taxon>
        <taxon>Chitinophagia</taxon>
        <taxon>Chitinophagales</taxon>
        <taxon>Chitinophagaceae</taxon>
        <taxon>Niastella</taxon>
    </lineage>
</organism>
<protein>
    <submittedName>
        <fullName evidence="1">Uncharacterized protein</fullName>
    </submittedName>
</protein>
<dbReference type="Proteomes" id="UP000005438">
    <property type="component" value="Chromosome"/>
</dbReference>
<accession>G8THD5</accession>
<evidence type="ECO:0000313" key="2">
    <source>
        <dbReference type="Proteomes" id="UP000005438"/>
    </source>
</evidence>
<name>G8THD5_NIAKG</name>